<organism evidence="2 3">
    <name type="scientific">Anaeromyxobacter dehalogenans (strain 2CP-C)</name>
    <dbReference type="NCBI Taxonomy" id="290397"/>
    <lineage>
        <taxon>Bacteria</taxon>
        <taxon>Pseudomonadati</taxon>
        <taxon>Myxococcota</taxon>
        <taxon>Myxococcia</taxon>
        <taxon>Myxococcales</taxon>
        <taxon>Cystobacterineae</taxon>
        <taxon>Anaeromyxobacteraceae</taxon>
        <taxon>Anaeromyxobacter</taxon>
    </lineage>
</organism>
<feature type="compositionally biased region" description="Low complexity" evidence="1">
    <location>
        <begin position="43"/>
        <end position="53"/>
    </location>
</feature>
<dbReference type="KEGG" id="ade:Adeh_3965"/>
<accession>Q2IGL9</accession>
<protein>
    <submittedName>
        <fullName evidence="2">Uncharacterized protein</fullName>
    </submittedName>
</protein>
<dbReference type="AlphaFoldDB" id="Q2IGL9"/>
<feature type="region of interest" description="Disordered" evidence="1">
    <location>
        <begin position="1"/>
        <end position="71"/>
    </location>
</feature>
<gene>
    <name evidence="2" type="ordered locus">Adeh_3965</name>
</gene>
<feature type="compositionally biased region" description="Low complexity" evidence="1">
    <location>
        <begin position="1"/>
        <end position="11"/>
    </location>
</feature>
<name>Q2IGL9_ANADE</name>
<feature type="compositionally biased region" description="Low complexity" evidence="1">
    <location>
        <begin position="515"/>
        <end position="543"/>
    </location>
</feature>
<reference evidence="2" key="1">
    <citation type="submission" date="2006-01" db="EMBL/GenBank/DDBJ databases">
        <title>Complete sequence of Anaeromyxobacter dehalogenans 2CP-C.</title>
        <authorList>
            <consortium name="US DOE Joint Genome Institute"/>
            <person name="Copeland A."/>
            <person name="Lucas S."/>
            <person name="Lapidus A."/>
            <person name="Barry K."/>
            <person name="Detter J.C."/>
            <person name="Glavina T."/>
            <person name="Hammon N."/>
            <person name="Israni S."/>
            <person name="Pitluck S."/>
            <person name="Brettin T."/>
            <person name="Bruce D."/>
            <person name="Han C."/>
            <person name="Tapia R."/>
            <person name="Gilna P."/>
            <person name="Kiss H."/>
            <person name="Schmutz J."/>
            <person name="Larimer F."/>
            <person name="Land M."/>
            <person name="Kyrpides N."/>
            <person name="Anderson I."/>
            <person name="Sanford R.A."/>
            <person name="Ritalahti K.M."/>
            <person name="Thomas H.S."/>
            <person name="Kirby J.R."/>
            <person name="Zhulin I.B."/>
            <person name="Loeffler F.E."/>
            <person name="Richardson P."/>
        </authorList>
    </citation>
    <scope>NUCLEOTIDE SEQUENCE</scope>
    <source>
        <strain evidence="2">2CP-C</strain>
    </source>
</reference>
<dbReference type="HOGENOM" id="CLU_559788_0_0_7"/>
<dbReference type="STRING" id="290397.Adeh_3965"/>
<sequence>MGEGAATAARPGRPRERPARFVSAPPSPPRATPPAPRPDRRAAPPARTAKDPPGGQAGEGATGLDSHPSGIDVAKALSDKSWLEHLLAEELEQHDPDAARARLPADVRAAAEARGDLLPAARLLVARSLRRRRLCAEAPAPDDAFLDEVRTHVGLALDLALLRGEPFLRTRQRAEIAAFLAAALGLDALALEVEPEQPGGSTDRAVERALRGAAEALQARAYPAGDPVSGLPLHPGATAILRRRLARVVLGFHRAGRLDPVALARHGAYAARESVLLAEALSGLLLAAGSDGERARGVRVRQLARLGLSRAELRDARRLVASPRGPEAIAADAPERVRPFLLEQLLLAQLRVRLDGDAPRGWTERFAAAAGLDAAAVATAQVEAAAQHCDHEVWFEAFDEGGVPVDWQVLADEWESVADHVVERVSTAVTDNLGSLATEIRETGELGGLLAKAAAGKTLSAAEKRKVKAQLIDLAKAVPALAIFAAPGGMLLLPLLAKLLPFNLMPSAWDRPPRGDGAPAAGAKPAAPGKEVAAAPATAKAPGKAGGRKREPA</sequence>
<dbReference type="EMBL" id="CP000251">
    <property type="protein sequence ID" value="ABC83729.1"/>
    <property type="molecule type" value="Genomic_DNA"/>
</dbReference>
<feature type="compositionally biased region" description="Pro residues" evidence="1">
    <location>
        <begin position="25"/>
        <end position="36"/>
    </location>
</feature>
<evidence type="ECO:0000313" key="3">
    <source>
        <dbReference type="Proteomes" id="UP000001935"/>
    </source>
</evidence>
<dbReference type="eggNOG" id="COG2979">
    <property type="taxonomic scope" value="Bacteria"/>
</dbReference>
<proteinExistence type="predicted"/>
<dbReference type="Proteomes" id="UP000001935">
    <property type="component" value="Chromosome"/>
</dbReference>
<feature type="region of interest" description="Disordered" evidence="1">
    <location>
        <begin position="511"/>
        <end position="553"/>
    </location>
</feature>
<evidence type="ECO:0000313" key="2">
    <source>
        <dbReference type="EMBL" id="ABC83729.1"/>
    </source>
</evidence>
<evidence type="ECO:0000256" key="1">
    <source>
        <dbReference type="SAM" id="MobiDB-lite"/>
    </source>
</evidence>